<keyword evidence="9" id="KW-1185">Reference proteome</keyword>
<dbReference type="GO" id="GO:0032511">
    <property type="term" value="P:late endosome to vacuole transport via multivesicular body sorting pathway"/>
    <property type="evidence" value="ECO:0007669"/>
    <property type="project" value="TreeGrafter"/>
</dbReference>
<evidence type="ECO:0000256" key="4">
    <source>
        <dbReference type="ARBA" id="ARBA00022753"/>
    </source>
</evidence>
<feature type="region of interest" description="Disordered" evidence="7">
    <location>
        <begin position="177"/>
        <end position="241"/>
    </location>
</feature>
<organism evidence="8 9">
    <name type="scientific">Cimex lectularius</name>
    <name type="common">Bed bug</name>
    <name type="synonym">Acanthia lectularia</name>
    <dbReference type="NCBI Taxonomy" id="79782"/>
    <lineage>
        <taxon>Eukaryota</taxon>
        <taxon>Metazoa</taxon>
        <taxon>Ecdysozoa</taxon>
        <taxon>Arthropoda</taxon>
        <taxon>Hexapoda</taxon>
        <taxon>Insecta</taxon>
        <taxon>Pterygota</taxon>
        <taxon>Neoptera</taxon>
        <taxon>Paraneoptera</taxon>
        <taxon>Hemiptera</taxon>
        <taxon>Heteroptera</taxon>
        <taxon>Panheteroptera</taxon>
        <taxon>Cimicomorpha</taxon>
        <taxon>Cimicidae</taxon>
        <taxon>Cimex</taxon>
    </lineage>
</organism>
<evidence type="ECO:0000256" key="5">
    <source>
        <dbReference type="ARBA" id="ARBA00022927"/>
    </source>
</evidence>
<dbReference type="Proteomes" id="UP000494040">
    <property type="component" value="Unassembled WGS sequence"/>
</dbReference>
<dbReference type="GO" id="GO:0006900">
    <property type="term" value="P:vesicle budding from membrane"/>
    <property type="evidence" value="ECO:0007669"/>
    <property type="project" value="TreeGrafter"/>
</dbReference>
<evidence type="ECO:0000256" key="1">
    <source>
        <dbReference type="ARBA" id="ARBA00004608"/>
    </source>
</evidence>
<dbReference type="Pfam" id="PF03357">
    <property type="entry name" value="Snf7"/>
    <property type="match status" value="1"/>
</dbReference>
<dbReference type="AlphaFoldDB" id="A0A8I6TFI1"/>
<comment type="similarity">
    <text evidence="2">Belongs to the SNF7 family.</text>
</comment>
<comment type="subcellular location">
    <subcellularLocation>
        <location evidence="1">Endosome membrane</location>
    </subcellularLocation>
</comment>
<dbReference type="OrthoDB" id="441172at2759"/>
<dbReference type="EnsemblMetazoa" id="XM_014391080.1">
    <property type="protein sequence ID" value="XP_014246566.1"/>
    <property type="gene ID" value="LOC106664967"/>
</dbReference>
<protein>
    <recommendedName>
        <fullName evidence="10">Charged multivesicular body protein 6</fullName>
    </recommendedName>
</protein>
<dbReference type="PANTHER" id="PTHR22761:SF5">
    <property type="entry name" value="CHARGED MULTIVESICULAR BODY PROTEIN 6"/>
    <property type="match status" value="1"/>
</dbReference>
<proteinExistence type="inferred from homology"/>
<evidence type="ECO:0000256" key="3">
    <source>
        <dbReference type="ARBA" id="ARBA00022448"/>
    </source>
</evidence>
<dbReference type="GO" id="GO:0000815">
    <property type="term" value="C:ESCRT III complex"/>
    <property type="evidence" value="ECO:0007669"/>
    <property type="project" value="TreeGrafter"/>
</dbReference>
<accession>A0A8I6TFI1</accession>
<reference evidence="8" key="1">
    <citation type="submission" date="2022-01" db="UniProtKB">
        <authorList>
            <consortium name="EnsemblMetazoa"/>
        </authorList>
    </citation>
    <scope>IDENTIFICATION</scope>
</reference>
<gene>
    <name evidence="8" type="primary">106664967</name>
</gene>
<evidence type="ECO:0000313" key="9">
    <source>
        <dbReference type="Proteomes" id="UP000494040"/>
    </source>
</evidence>
<keyword evidence="6" id="KW-0472">Membrane</keyword>
<dbReference type="KEGG" id="clec:106664967"/>
<dbReference type="GO" id="GO:0015031">
    <property type="term" value="P:protein transport"/>
    <property type="evidence" value="ECO:0007669"/>
    <property type="project" value="UniProtKB-KW"/>
</dbReference>
<dbReference type="GO" id="GO:0005771">
    <property type="term" value="C:multivesicular body"/>
    <property type="evidence" value="ECO:0007669"/>
    <property type="project" value="TreeGrafter"/>
</dbReference>
<evidence type="ECO:0000256" key="7">
    <source>
        <dbReference type="SAM" id="MobiDB-lite"/>
    </source>
</evidence>
<keyword evidence="5" id="KW-0653">Protein transport</keyword>
<evidence type="ECO:0000256" key="2">
    <source>
        <dbReference type="ARBA" id="ARBA00006190"/>
    </source>
</evidence>
<dbReference type="PANTHER" id="PTHR22761">
    <property type="entry name" value="CHARGED MULTIVESICULAR BODY PROTEIN"/>
    <property type="match status" value="1"/>
</dbReference>
<keyword evidence="3" id="KW-0813">Transport</keyword>
<evidence type="ECO:0008006" key="10">
    <source>
        <dbReference type="Google" id="ProtNLM"/>
    </source>
</evidence>
<keyword evidence="4" id="KW-0967">Endosome</keyword>
<sequence>MGQLFHKDSRVSQHDKVILKVKTLRDTVKIYQVKVEQSLSFEQELAVRLLQAGKREKAKCILRKRMGLQDHLRVTDVHLENLERMIHHLESSTVIQKVLEGLRVGNKALKRANEILNIKNVETLLEETAVGIQKQAEINEVIRGLTSEATEEIIEEELNALMRTSLSNLDVLNVPEDVRTEKNRQPVRTPVNQQVDLMKPSTSSSTKEKEKKSRKKKEKEHSVGVRQRPMNRPVGIVIRDD</sequence>
<name>A0A8I6TFI1_CIMLE</name>
<evidence type="ECO:0000313" key="8">
    <source>
        <dbReference type="EnsemblMetazoa" id="XP_014246566.1"/>
    </source>
</evidence>
<dbReference type="InterPro" id="IPR005024">
    <property type="entry name" value="Snf7_fam"/>
</dbReference>
<evidence type="ECO:0000256" key="6">
    <source>
        <dbReference type="ARBA" id="ARBA00023136"/>
    </source>
</evidence>